<organism evidence="1 2">
    <name type="scientific">Prunus dulcis</name>
    <name type="common">Almond</name>
    <name type="synonym">Amygdalus dulcis</name>
    <dbReference type="NCBI Taxonomy" id="3755"/>
    <lineage>
        <taxon>Eukaryota</taxon>
        <taxon>Viridiplantae</taxon>
        <taxon>Streptophyta</taxon>
        <taxon>Embryophyta</taxon>
        <taxon>Tracheophyta</taxon>
        <taxon>Spermatophyta</taxon>
        <taxon>Magnoliopsida</taxon>
        <taxon>eudicotyledons</taxon>
        <taxon>Gunneridae</taxon>
        <taxon>Pentapetalae</taxon>
        <taxon>rosids</taxon>
        <taxon>fabids</taxon>
        <taxon>Rosales</taxon>
        <taxon>Rosaceae</taxon>
        <taxon>Amygdaloideae</taxon>
        <taxon>Amygdaleae</taxon>
        <taxon>Prunus</taxon>
    </lineage>
</organism>
<reference evidence="1 2" key="1">
    <citation type="journal article" date="2022" name="G3 (Bethesda)">
        <title>Whole-genome sequence and methylome profiling of the almond [Prunus dulcis (Mill.) D.A. Webb] cultivar 'Nonpareil'.</title>
        <authorList>
            <person name="D'Amico-Willman K.M."/>
            <person name="Ouma W.Z."/>
            <person name="Meulia T."/>
            <person name="Sideli G.M."/>
            <person name="Gradziel T.M."/>
            <person name="Fresnedo-Ramirez J."/>
        </authorList>
    </citation>
    <scope>NUCLEOTIDE SEQUENCE [LARGE SCALE GENOMIC DNA]</scope>
    <source>
        <strain evidence="1">Clone GOH B32 T37-40</strain>
    </source>
</reference>
<evidence type="ECO:0000313" key="2">
    <source>
        <dbReference type="Proteomes" id="UP001054821"/>
    </source>
</evidence>
<proteinExistence type="predicted"/>
<protein>
    <submittedName>
        <fullName evidence="1">Uncharacterized protein</fullName>
    </submittedName>
</protein>
<dbReference type="AlphaFoldDB" id="A0AAD4VFI5"/>
<comment type="caution">
    <text evidence="1">The sequence shown here is derived from an EMBL/GenBank/DDBJ whole genome shotgun (WGS) entry which is preliminary data.</text>
</comment>
<evidence type="ECO:0000313" key="1">
    <source>
        <dbReference type="EMBL" id="KAI5323548.1"/>
    </source>
</evidence>
<keyword evidence="2" id="KW-1185">Reference proteome</keyword>
<dbReference type="EMBL" id="JAJFAZ020000006">
    <property type="protein sequence ID" value="KAI5323548.1"/>
    <property type="molecule type" value="Genomic_DNA"/>
</dbReference>
<dbReference type="Proteomes" id="UP001054821">
    <property type="component" value="Chromosome 6"/>
</dbReference>
<gene>
    <name evidence="1" type="ORF">L3X38_032620</name>
</gene>
<sequence>MTSEGNFVQPSISRFDGHYDHWSMLMENFLRSKEFWSLIETGYEEPKTRARPLLMLKMARPILSLAAESFGKCLAPRKCVFLRHRRRRGCLGASRFDAGSARFIMV</sequence>
<accession>A0AAD4VFI5</accession>
<name>A0AAD4VFI5_PRUDU</name>